<dbReference type="Proteomes" id="UP000078540">
    <property type="component" value="Unassembled WGS sequence"/>
</dbReference>
<dbReference type="InterPro" id="IPR033490">
    <property type="entry name" value="LRP130"/>
</dbReference>
<sequence length="1005" mass="114912">MIEADKVLYLRRYLTLIIRSQLHLSRCGITSHSPQYGGYVLKYVHPRIPRPGIYIAAKRTYNTTVPQSLPSDIIDHKLMSFCDNVKKGQVSVDGLKEVISLCSTNDYQLPHNIGILLLKCCGNLLHELETTERNHLVSQVWHLAKKNSGTITLEYYNTLLDVNEENSLSVNPKKFLADMNVEPDENTYRLLLNIAIKTSNSEHLWDILSVTKDKSVTIYEEAVNVLIQIYMTENNIAKAEQMITQMREAKLSPTKAYTELACGYARIGDIPNLIKILNEEPQNNANLLRIIKILSISNNSRHIPFILNFLITSVPALQTEISKMITELIHANQVADAHTIINCIAMNNAMKEIVPSFVNSFMNELIILNAPIDDIVKYADDFVESNCNQQTLFDVAEIGLKLGREKLCLAIFQVMKHKNIEIRPHYYWPLLIKAYNNKGEAEIYSLVKSMVDAGLKIDSDTLIHYIYPYVNTNNPTVTLQKLLQNNVPSAITFTPLLSFLLQQNRLQDIVPLCMSLCYKELIYYKELIKPLVRAYVVTKDFKNCIALLTAFPQGFAGLFLKKLIKVKYPIYIEDLQFLLEELKTREVKISQIDANILKNGLKKNENFNLTPKVMNLIENLVDPSIIDLQIMSPRYMNTKELTYYLVEMKKSTDSIYKAYIKNILQKLLILCCLENDLKKIEEIKQEYACQFEWTPRLKLLLFELYLNNNKLNEAEALLPELQITPNEFQLNRIKIVMYATALVKENKPTKAFDIIDTLNTTDFKANAQAHCCTLLQVLAQSQYYKHTKDMLDLLLKKNYCQVTTELLKPLMAISLKHNNILETVDILEKYAQKFNKVPLVLEVLTVLLEQKYNSKLQNANNWIEKVYNIISTAHSNQTANTILAIALGTLDETKKLQILLQDHQISMNCLMYYLSNIESNRSIDGLQNILKVTDANHVNQNMMCEALLSIYTSVRYSLFSIAFAMVSSLSTISCSSFSSFSISSCLLCSYVDINSSIISSRLRNS</sequence>
<proteinExistence type="predicted"/>
<dbReference type="GO" id="GO:0003730">
    <property type="term" value="F:mRNA 3'-UTR binding"/>
    <property type="evidence" value="ECO:0007669"/>
    <property type="project" value="TreeGrafter"/>
</dbReference>
<reference evidence="1 2" key="1">
    <citation type="submission" date="2015-09" db="EMBL/GenBank/DDBJ databases">
        <title>Atta colombica WGS genome.</title>
        <authorList>
            <person name="Nygaard S."/>
            <person name="Hu H."/>
            <person name="Boomsma J."/>
            <person name="Zhang G."/>
        </authorList>
    </citation>
    <scope>NUCLEOTIDE SEQUENCE [LARGE SCALE GENOMIC DNA]</scope>
    <source>
        <strain evidence="1">Treedump-2</strain>
        <tissue evidence="1">Whole body</tissue>
    </source>
</reference>
<organism evidence="1 2">
    <name type="scientific">Atta colombica</name>
    <dbReference type="NCBI Taxonomy" id="520822"/>
    <lineage>
        <taxon>Eukaryota</taxon>
        <taxon>Metazoa</taxon>
        <taxon>Ecdysozoa</taxon>
        <taxon>Arthropoda</taxon>
        <taxon>Hexapoda</taxon>
        <taxon>Insecta</taxon>
        <taxon>Pterygota</taxon>
        <taxon>Neoptera</taxon>
        <taxon>Endopterygota</taxon>
        <taxon>Hymenoptera</taxon>
        <taxon>Apocrita</taxon>
        <taxon>Aculeata</taxon>
        <taxon>Formicoidea</taxon>
        <taxon>Formicidae</taxon>
        <taxon>Myrmicinae</taxon>
        <taxon>Atta</taxon>
    </lineage>
</organism>
<gene>
    <name evidence="1" type="ORF">ALC53_14070</name>
</gene>
<evidence type="ECO:0000313" key="1">
    <source>
        <dbReference type="EMBL" id="KYM75374.1"/>
    </source>
</evidence>
<evidence type="ECO:0000313" key="2">
    <source>
        <dbReference type="Proteomes" id="UP000078540"/>
    </source>
</evidence>
<dbReference type="STRING" id="520822.A0A195ATR1"/>
<dbReference type="GO" id="GO:0070129">
    <property type="term" value="P:regulation of mitochondrial translation"/>
    <property type="evidence" value="ECO:0007669"/>
    <property type="project" value="TreeGrafter"/>
</dbReference>
<dbReference type="GO" id="GO:0005739">
    <property type="term" value="C:mitochondrion"/>
    <property type="evidence" value="ECO:0007669"/>
    <property type="project" value="TreeGrafter"/>
</dbReference>
<dbReference type="GO" id="GO:0005634">
    <property type="term" value="C:nucleus"/>
    <property type="evidence" value="ECO:0007669"/>
    <property type="project" value="TreeGrafter"/>
</dbReference>
<dbReference type="Gene3D" id="1.25.40.10">
    <property type="entry name" value="Tetratricopeptide repeat domain"/>
    <property type="match status" value="1"/>
</dbReference>
<name>A0A195ATR1_9HYME</name>
<dbReference type="EMBL" id="KQ976745">
    <property type="protein sequence ID" value="KYM75374.1"/>
    <property type="molecule type" value="Genomic_DNA"/>
</dbReference>
<dbReference type="InterPro" id="IPR011990">
    <property type="entry name" value="TPR-like_helical_dom_sf"/>
</dbReference>
<keyword evidence="2" id="KW-1185">Reference proteome</keyword>
<dbReference type="PANTHER" id="PTHR46669:SF1">
    <property type="entry name" value="LEUCINE-RICH PPR MOTIF-CONTAINING PROTEIN, MITOCHONDRIAL"/>
    <property type="match status" value="1"/>
</dbReference>
<dbReference type="AlphaFoldDB" id="A0A195ATR1"/>
<dbReference type="PANTHER" id="PTHR46669">
    <property type="entry name" value="LEUCINE-RICH PPR MOTIF-CONTAINING PROTEIN, MITOCHONDRIAL"/>
    <property type="match status" value="1"/>
</dbReference>
<protein>
    <submittedName>
        <fullName evidence="1">Leucine-rich PPR motif-containing protein, mitochondrial</fullName>
    </submittedName>
</protein>
<accession>A0A195ATR1</accession>